<keyword evidence="4" id="KW-1185">Reference proteome</keyword>
<dbReference type="PANTHER" id="PTHR30336">
    <property type="entry name" value="INNER MEMBRANE PROTEIN, PROBABLE PERMEASE"/>
    <property type="match status" value="1"/>
</dbReference>
<evidence type="ECO:0000313" key="4">
    <source>
        <dbReference type="Proteomes" id="UP000501602"/>
    </source>
</evidence>
<organism evidence="3 4">
    <name type="scientific">Ferrimonas lipolytica</name>
    <dbReference type="NCBI Taxonomy" id="2724191"/>
    <lineage>
        <taxon>Bacteria</taxon>
        <taxon>Pseudomonadati</taxon>
        <taxon>Pseudomonadota</taxon>
        <taxon>Gammaproteobacteria</taxon>
        <taxon>Alteromonadales</taxon>
        <taxon>Ferrimonadaceae</taxon>
        <taxon>Ferrimonas</taxon>
    </lineage>
</organism>
<dbReference type="PANTHER" id="PTHR30336:SF4">
    <property type="entry name" value="ENVELOPE BIOGENESIS FACTOR ELYC"/>
    <property type="match status" value="1"/>
</dbReference>
<dbReference type="KEGG" id="fes:HER31_01800"/>
<gene>
    <name evidence="3" type="ORF">HER31_01800</name>
</gene>
<feature type="transmembrane region" description="Helical" evidence="1">
    <location>
        <begin position="39"/>
        <end position="61"/>
    </location>
</feature>
<keyword evidence="1" id="KW-1133">Transmembrane helix</keyword>
<dbReference type="CDD" id="cd06259">
    <property type="entry name" value="YdcF-like"/>
    <property type="match status" value="1"/>
</dbReference>
<keyword evidence="1" id="KW-0472">Membrane</keyword>
<dbReference type="InterPro" id="IPR014729">
    <property type="entry name" value="Rossmann-like_a/b/a_fold"/>
</dbReference>
<name>A0A6H1U9N9_9GAMM</name>
<dbReference type="Gene3D" id="3.40.50.620">
    <property type="entry name" value="HUPs"/>
    <property type="match status" value="1"/>
</dbReference>
<dbReference type="GO" id="GO:0000270">
    <property type="term" value="P:peptidoglycan metabolic process"/>
    <property type="evidence" value="ECO:0007669"/>
    <property type="project" value="TreeGrafter"/>
</dbReference>
<dbReference type="RefSeq" id="WP_168659005.1">
    <property type="nucleotide sequence ID" value="NZ_CP051180.1"/>
</dbReference>
<dbReference type="Proteomes" id="UP000501602">
    <property type="component" value="Chromosome"/>
</dbReference>
<dbReference type="Pfam" id="PF02698">
    <property type="entry name" value="DUF218"/>
    <property type="match status" value="1"/>
</dbReference>
<dbReference type="EMBL" id="CP051180">
    <property type="protein sequence ID" value="QIZ75744.1"/>
    <property type="molecule type" value="Genomic_DNA"/>
</dbReference>
<dbReference type="GO" id="GO:0005886">
    <property type="term" value="C:plasma membrane"/>
    <property type="evidence" value="ECO:0007669"/>
    <property type="project" value="TreeGrafter"/>
</dbReference>
<dbReference type="InterPro" id="IPR003848">
    <property type="entry name" value="DUF218"/>
</dbReference>
<feature type="domain" description="DUF218" evidence="2">
    <location>
        <begin position="77"/>
        <end position="234"/>
    </location>
</feature>
<sequence length="244" mass="26899">MGFWIKKGITAAILPVPLAMLLMLTGWLLLKRMPRLGKALLCSGPIYLLLLSFSPVSVWLADSLETRYPVYQQQPVDVVMVLGSDHHTQAQRPIVQQLSAIARGRLLEGIRIWQQNPGATLVVSGYGGTDPVPHAKVMQQAAINLGVPAEQIIMLASAKDTTEEAQQTAAIIGKRSSALVTSATHMHRSLINYRRAGMEPIPAPADFIATPSRAWYLSSQNLLTSQRSIHEYIGLLWLQLKAWF</sequence>
<evidence type="ECO:0000259" key="2">
    <source>
        <dbReference type="Pfam" id="PF02698"/>
    </source>
</evidence>
<evidence type="ECO:0000313" key="3">
    <source>
        <dbReference type="EMBL" id="QIZ75744.1"/>
    </source>
</evidence>
<evidence type="ECO:0000256" key="1">
    <source>
        <dbReference type="SAM" id="Phobius"/>
    </source>
</evidence>
<dbReference type="AlphaFoldDB" id="A0A6H1U9N9"/>
<keyword evidence="1" id="KW-0812">Transmembrane</keyword>
<accession>A0A6H1U9N9</accession>
<feature type="transmembrane region" description="Helical" evidence="1">
    <location>
        <begin position="12"/>
        <end position="30"/>
    </location>
</feature>
<proteinExistence type="predicted"/>
<protein>
    <submittedName>
        <fullName evidence="3">DUF218 domain-containing protein</fullName>
    </submittedName>
</protein>
<dbReference type="InterPro" id="IPR051599">
    <property type="entry name" value="Cell_Envelope_Assoc"/>
</dbReference>
<dbReference type="GO" id="GO:0043164">
    <property type="term" value="P:Gram-negative-bacterium-type cell wall biogenesis"/>
    <property type="evidence" value="ECO:0007669"/>
    <property type="project" value="TreeGrafter"/>
</dbReference>
<reference evidence="3 4" key="1">
    <citation type="submission" date="2020-04" db="EMBL/GenBank/DDBJ databases">
        <title>Ferrimonas sp. S7 isolated from sea water.</title>
        <authorList>
            <person name="Bae S.S."/>
            <person name="Baek K."/>
        </authorList>
    </citation>
    <scope>NUCLEOTIDE SEQUENCE [LARGE SCALE GENOMIC DNA]</scope>
    <source>
        <strain evidence="3 4">S7</strain>
    </source>
</reference>